<organism evidence="1 2">
    <name type="scientific">Kickxella alabastrina</name>
    <dbReference type="NCBI Taxonomy" id="61397"/>
    <lineage>
        <taxon>Eukaryota</taxon>
        <taxon>Fungi</taxon>
        <taxon>Fungi incertae sedis</taxon>
        <taxon>Zoopagomycota</taxon>
        <taxon>Kickxellomycotina</taxon>
        <taxon>Kickxellomycetes</taxon>
        <taxon>Kickxellales</taxon>
        <taxon>Kickxellaceae</taxon>
        <taxon>Kickxella</taxon>
    </lineage>
</organism>
<keyword evidence="2" id="KW-1185">Reference proteome</keyword>
<sequence length="600" mass="60935">MDQPRSTSELAREDAAASSNINSSSGVETGPGIVAAESAGESNTGVSAGAAAEFVLSGHSIDSSILHTDLDLDFNVDSLNLDNLSGLDFDVSNLLSQVSGSAVSAVAEPSSMVLASDTSMRAEGAKAPKLSTQPETGTLHMTVSTGTAKSPLPTSTVSMSAAAATPTTLVSATQPQTQPKALAAAAERPPPAAAQKPISPSQATAAMAARLAGGAIRPVRPAGTVSAGTAPRPRPGPQARPASLASPGAGRPPPAMRPGHPGLARPRPVASPTSPVRPGMRPLMRPRPTMRPLVSPAAARPAMRPTARPVMRPASASSAGPASATTTQTTTTQTKPGQLQATSPASARPAAPESGTAAAAAAATGQEPVTIGSDGDGDGDGDAQLLTESVLVSAPAAIASARGLEALYTAEGVFRTLCHGFAPTHAEWSAQNVVAVTWPQLEAEAGGGRRAQRRPGDASREASAAIHLFRLHVRPAPAWDASARLRPMAPALLPLCDVRMRQECEAATPRTLQLPPAALSVAPLSGWHGGASQAGRGQRMPVASAPRCAWSGDGSVLAAWDRGGRFELFQAGAELNAWRPAYRVDFGCPVVACLWLASSR</sequence>
<feature type="non-terminal residue" evidence="1">
    <location>
        <position position="600"/>
    </location>
</feature>
<protein>
    <submittedName>
        <fullName evidence="1">Uncharacterized protein</fullName>
    </submittedName>
</protein>
<comment type="caution">
    <text evidence="1">The sequence shown here is derived from an EMBL/GenBank/DDBJ whole genome shotgun (WGS) entry which is preliminary data.</text>
</comment>
<dbReference type="EMBL" id="JANBPG010001690">
    <property type="protein sequence ID" value="KAJ1888724.1"/>
    <property type="molecule type" value="Genomic_DNA"/>
</dbReference>
<gene>
    <name evidence="1" type="ORF">LPJ66_008419</name>
</gene>
<dbReference type="Proteomes" id="UP001150581">
    <property type="component" value="Unassembled WGS sequence"/>
</dbReference>
<accession>A0ACC1I8F2</accession>
<reference evidence="1" key="1">
    <citation type="submission" date="2022-07" db="EMBL/GenBank/DDBJ databases">
        <title>Phylogenomic reconstructions and comparative analyses of Kickxellomycotina fungi.</title>
        <authorList>
            <person name="Reynolds N.K."/>
            <person name="Stajich J.E."/>
            <person name="Barry K."/>
            <person name="Grigoriev I.V."/>
            <person name="Crous P."/>
            <person name="Smith M.E."/>
        </authorList>
    </citation>
    <scope>NUCLEOTIDE SEQUENCE</scope>
    <source>
        <strain evidence="1">Benny 63K</strain>
    </source>
</reference>
<proteinExistence type="predicted"/>
<name>A0ACC1I8F2_9FUNG</name>
<evidence type="ECO:0000313" key="2">
    <source>
        <dbReference type="Proteomes" id="UP001150581"/>
    </source>
</evidence>
<evidence type="ECO:0000313" key="1">
    <source>
        <dbReference type="EMBL" id="KAJ1888724.1"/>
    </source>
</evidence>